<keyword evidence="5" id="KW-1015">Disulfide bond</keyword>
<dbReference type="AlphaFoldDB" id="A0A1I7U1V3"/>
<evidence type="ECO:0000256" key="5">
    <source>
        <dbReference type="ARBA" id="ARBA00023157"/>
    </source>
</evidence>
<dbReference type="GO" id="GO:0005179">
    <property type="term" value="F:hormone activity"/>
    <property type="evidence" value="ECO:0007669"/>
    <property type="project" value="InterPro"/>
</dbReference>
<dbReference type="Proteomes" id="UP000095282">
    <property type="component" value="Unplaced"/>
</dbReference>
<dbReference type="WBParaSite" id="Csp11.Scaffold629.g14006.t1">
    <property type="protein sequence ID" value="Csp11.Scaffold629.g14006.t1"/>
    <property type="gene ID" value="Csp11.Scaffold629.g14006"/>
</dbReference>
<evidence type="ECO:0000313" key="7">
    <source>
        <dbReference type="Proteomes" id="UP000095282"/>
    </source>
</evidence>
<dbReference type="Gene3D" id="1.10.100.10">
    <property type="entry name" value="Insulin-like"/>
    <property type="match status" value="1"/>
</dbReference>
<reference evidence="8" key="1">
    <citation type="submission" date="2016-11" db="UniProtKB">
        <authorList>
            <consortium name="WormBaseParasite"/>
        </authorList>
    </citation>
    <scope>IDENTIFICATION</scope>
</reference>
<evidence type="ECO:0000313" key="8">
    <source>
        <dbReference type="WBParaSite" id="Csp11.Scaffold629.g14006.t1"/>
    </source>
</evidence>
<dbReference type="eggNOG" id="ENOG502T3KH">
    <property type="taxonomic scope" value="Eukaryota"/>
</dbReference>
<sequence>MGFPQKATIENEDDFELYIENSKKFGRTTATPPINEKEREKWNVKGSAPNMKNRSCEETIFLTLLSSCKSGCNGEKQSSVADRICNDGAKLTDEQIRKECCPAEIKAADGGSN</sequence>
<dbReference type="InterPro" id="IPR003235">
    <property type="entry name" value="Nem_insulin-like_b-type"/>
</dbReference>
<dbReference type="Pfam" id="PF03488">
    <property type="entry name" value="Ins_beta"/>
    <property type="match status" value="1"/>
</dbReference>
<organism evidence="7 8">
    <name type="scientific">Caenorhabditis tropicalis</name>
    <dbReference type="NCBI Taxonomy" id="1561998"/>
    <lineage>
        <taxon>Eukaryota</taxon>
        <taxon>Metazoa</taxon>
        <taxon>Ecdysozoa</taxon>
        <taxon>Nematoda</taxon>
        <taxon>Chromadorea</taxon>
        <taxon>Rhabditida</taxon>
        <taxon>Rhabditina</taxon>
        <taxon>Rhabditomorpha</taxon>
        <taxon>Rhabditoidea</taxon>
        <taxon>Rhabditidae</taxon>
        <taxon>Peloderinae</taxon>
        <taxon>Caenorhabditis</taxon>
    </lineage>
</organism>
<comment type="subcellular location">
    <subcellularLocation>
        <location evidence="1">Secreted</location>
    </subcellularLocation>
</comment>
<feature type="region of interest" description="Disordered" evidence="6">
    <location>
        <begin position="26"/>
        <end position="49"/>
    </location>
</feature>
<evidence type="ECO:0000256" key="4">
    <source>
        <dbReference type="ARBA" id="ARBA00022729"/>
    </source>
</evidence>
<dbReference type="GO" id="GO:0005576">
    <property type="term" value="C:extracellular region"/>
    <property type="evidence" value="ECO:0007669"/>
    <property type="project" value="UniProtKB-SubCell"/>
</dbReference>
<evidence type="ECO:0000256" key="3">
    <source>
        <dbReference type="ARBA" id="ARBA00022525"/>
    </source>
</evidence>
<keyword evidence="7" id="KW-1185">Reference proteome</keyword>
<comment type="similarity">
    <text evidence="2">Belongs to the insulin family.</text>
</comment>
<protein>
    <submittedName>
        <fullName evidence="8">Uncharacterized protein</fullName>
    </submittedName>
</protein>
<name>A0A1I7U1V3_9PELO</name>
<keyword evidence="4" id="KW-0732">Signal</keyword>
<evidence type="ECO:0000256" key="6">
    <source>
        <dbReference type="SAM" id="MobiDB-lite"/>
    </source>
</evidence>
<proteinExistence type="inferred from homology"/>
<evidence type="ECO:0000256" key="1">
    <source>
        <dbReference type="ARBA" id="ARBA00004613"/>
    </source>
</evidence>
<evidence type="ECO:0000256" key="2">
    <source>
        <dbReference type="ARBA" id="ARBA00009034"/>
    </source>
</evidence>
<accession>A0A1I7U1V3</accession>
<keyword evidence="3" id="KW-0964">Secreted</keyword>